<name>A0ABN3CQZ9_9ACTN</name>
<gene>
    <name evidence="1" type="ORF">GCM10009850_072300</name>
</gene>
<evidence type="ECO:0000313" key="2">
    <source>
        <dbReference type="Proteomes" id="UP001499843"/>
    </source>
</evidence>
<protein>
    <submittedName>
        <fullName evidence="1">Uncharacterized protein</fullName>
    </submittedName>
</protein>
<proteinExistence type="predicted"/>
<sequence length="64" mass="7436">MSARSGLCLESSRQEGEPPMAIDVQRIRANGRLLIVPYNSVRYLALREEHDRLLDCWPILERQL</sequence>
<evidence type="ECO:0000313" key="1">
    <source>
        <dbReference type="EMBL" id="GAA2211770.1"/>
    </source>
</evidence>
<accession>A0ABN3CQZ9</accession>
<dbReference type="EMBL" id="BAAAQX010000022">
    <property type="protein sequence ID" value="GAA2211770.1"/>
    <property type="molecule type" value="Genomic_DNA"/>
</dbReference>
<comment type="caution">
    <text evidence="1">The sequence shown here is derived from an EMBL/GenBank/DDBJ whole genome shotgun (WGS) entry which is preliminary data.</text>
</comment>
<keyword evidence="2" id="KW-1185">Reference proteome</keyword>
<dbReference type="Proteomes" id="UP001499843">
    <property type="component" value="Unassembled WGS sequence"/>
</dbReference>
<reference evidence="1 2" key="1">
    <citation type="journal article" date="2019" name="Int. J. Syst. Evol. Microbiol.">
        <title>The Global Catalogue of Microorganisms (GCM) 10K type strain sequencing project: providing services to taxonomists for standard genome sequencing and annotation.</title>
        <authorList>
            <consortium name="The Broad Institute Genomics Platform"/>
            <consortium name="The Broad Institute Genome Sequencing Center for Infectious Disease"/>
            <person name="Wu L."/>
            <person name="Ma J."/>
        </authorList>
    </citation>
    <scope>NUCLEOTIDE SEQUENCE [LARGE SCALE GENOMIC DNA]</scope>
    <source>
        <strain evidence="1 2">JCM 16114</strain>
    </source>
</reference>
<organism evidence="1 2">
    <name type="scientific">Nonomuraea monospora</name>
    <dbReference type="NCBI Taxonomy" id="568818"/>
    <lineage>
        <taxon>Bacteria</taxon>
        <taxon>Bacillati</taxon>
        <taxon>Actinomycetota</taxon>
        <taxon>Actinomycetes</taxon>
        <taxon>Streptosporangiales</taxon>
        <taxon>Streptosporangiaceae</taxon>
        <taxon>Nonomuraea</taxon>
    </lineage>
</organism>